<gene>
    <name evidence="1" type="primary">ORF82010</name>
</gene>
<accession>A0A0B6ZUT7</accession>
<proteinExistence type="predicted"/>
<sequence>MLRIHKENKCGALHYKMRITFSPQIAFSKLIVSCLLRKSGEIGSGLVNH</sequence>
<name>A0A0B6ZUT7_9EUPU</name>
<protein>
    <submittedName>
        <fullName evidence="1">Uncharacterized protein</fullName>
    </submittedName>
</protein>
<organism evidence="1">
    <name type="scientific">Arion vulgaris</name>
    <dbReference type="NCBI Taxonomy" id="1028688"/>
    <lineage>
        <taxon>Eukaryota</taxon>
        <taxon>Metazoa</taxon>
        <taxon>Spiralia</taxon>
        <taxon>Lophotrochozoa</taxon>
        <taxon>Mollusca</taxon>
        <taxon>Gastropoda</taxon>
        <taxon>Heterobranchia</taxon>
        <taxon>Euthyneura</taxon>
        <taxon>Panpulmonata</taxon>
        <taxon>Eupulmonata</taxon>
        <taxon>Stylommatophora</taxon>
        <taxon>Helicina</taxon>
        <taxon>Arionoidea</taxon>
        <taxon>Arionidae</taxon>
        <taxon>Arion</taxon>
    </lineage>
</organism>
<dbReference type="AlphaFoldDB" id="A0A0B6ZUT7"/>
<evidence type="ECO:0000313" key="1">
    <source>
        <dbReference type="EMBL" id="CEK72343.1"/>
    </source>
</evidence>
<reference evidence="1" key="1">
    <citation type="submission" date="2014-12" db="EMBL/GenBank/DDBJ databases">
        <title>Insight into the proteome of Arion vulgaris.</title>
        <authorList>
            <person name="Aradska J."/>
            <person name="Bulat T."/>
            <person name="Smidak R."/>
            <person name="Sarate P."/>
            <person name="Gangsoo J."/>
            <person name="Sialana F."/>
            <person name="Bilban M."/>
            <person name="Lubec G."/>
        </authorList>
    </citation>
    <scope>NUCLEOTIDE SEQUENCE</scope>
    <source>
        <tissue evidence="1">Skin</tissue>
    </source>
</reference>
<dbReference type="EMBL" id="HACG01025478">
    <property type="protein sequence ID" value="CEK72343.1"/>
    <property type="molecule type" value="Transcribed_RNA"/>
</dbReference>
<feature type="non-terminal residue" evidence="1">
    <location>
        <position position="49"/>
    </location>
</feature>